<dbReference type="Proteomes" id="UP001164250">
    <property type="component" value="Chromosome 2"/>
</dbReference>
<reference evidence="2" key="1">
    <citation type="journal article" date="2023" name="G3 (Bethesda)">
        <title>Genome assembly and association tests identify interacting loci associated with vigor, precocity, and sex in interspecific pistachio rootstocks.</title>
        <authorList>
            <person name="Palmer W."/>
            <person name="Jacygrad E."/>
            <person name="Sagayaradj S."/>
            <person name="Cavanaugh K."/>
            <person name="Han R."/>
            <person name="Bertier L."/>
            <person name="Beede B."/>
            <person name="Kafkas S."/>
            <person name="Golino D."/>
            <person name="Preece J."/>
            <person name="Michelmore R."/>
        </authorList>
    </citation>
    <scope>NUCLEOTIDE SEQUENCE [LARGE SCALE GENOMIC DNA]</scope>
</reference>
<organism evidence="1 2">
    <name type="scientific">Pistacia atlantica</name>
    <dbReference type="NCBI Taxonomy" id="434234"/>
    <lineage>
        <taxon>Eukaryota</taxon>
        <taxon>Viridiplantae</taxon>
        <taxon>Streptophyta</taxon>
        <taxon>Embryophyta</taxon>
        <taxon>Tracheophyta</taxon>
        <taxon>Spermatophyta</taxon>
        <taxon>Magnoliopsida</taxon>
        <taxon>eudicotyledons</taxon>
        <taxon>Gunneridae</taxon>
        <taxon>Pentapetalae</taxon>
        <taxon>rosids</taxon>
        <taxon>malvids</taxon>
        <taxon>Sapindales</taxon>
        <taxon>Anacardiaceae</taxon>
        <taxon>Pistacia</taxon>
    </lineage>
</organism>
<proteinExistence type="predicted"/>
<sequence>MDDQTLEVECDLLMNNNTLLTLRYNLEDKLLAVEIPFWSSMIDSMLKCVRDMAENKEFESYKVLHMHARVDIIVDEHDELFPEDDENE</sequence>
<evidence type="ECO:0000313" key="2">
    <source>
        <dbReference type="Proteomes" id="UP001164250"/>
    </source>
</evidence>
<name>A0ACC1BZL7_9ROSI</name>
<gene>
    <name evidence="1" type="ORF">Patl1_19097</name>
</gene>
<keyword evidence="2" id="KW-1185">Reference proteome</keyword>
<evidence type="ECO:0000313" key="1">
    <source>
        <dbReference type="EMBL" id="KAJ0105147.1"/>
    </source>
</evidence>
<protein>
    <submittedName>
        <fullName evidence="1">Uncharacterized protein</fullName>
    </submittedName>
</protein>
<dbReference type="EMBL" id="CM047898">
    <property type="protein sequence ID" value="KAJ0105147.1"/>
    <property type="molecule type" value="Genomic_DNA"/>
</dbReference>
<accession>A0ACC1BZL7</accession>
<comment type="caution">
    <text evidence="1">The sequence shown here is derived from an EMBL/GenBank/DDBJ whole genome shotgun (WGS) entry which is preliminary data.</text>
</comment>